<evidence type="ECO:0000256" key="3">
    <source>
        <dbReference type="ARBA" id="ARBA00022801"/>
    </source>
</evidence>
<dbReference type="SUPFAM" id="SSF52096">
    <property type="entry name" value="ClpP/crotonase"/>
    <property type="match status" value="1"/>
</dbReference>
<dbReference type="SMART" id="SM00245">
    <property type="entry name" value="TSPc"/>
    <property type="match status" value="1"/>
</dbReference>
<dbReference type="InterPro" id="IPR001478">
    <property type="entry name" value="PDZ"/>
</dbReference>
<evidence type="ECO:0000259" key="6">
    <source>
        <dbReference type="PROSITE" id="PS50106"/>
    </source>
</evidence>
<dbReference type="PROSITE" id="PS50106">
    <property type="entry name" value="PDZ"/>
    <property type="match status" value="1"/>
</dbReference>
<comment type="caution">
    <text evidence="7">The sequence shown here is derived from an EMBL/GenBank/DDBJ whole genome shotgun (WGS) entry which is preliminary data.</text>
</comment>
<dbReference type="PANTHER" id="PTHR32060">
    <property type="entry name" value="TAIL-SPECIFIC PROTEASE"/>
    <property type="match status" value="1"/>
</dbReference>
<evidence type="ECO:0000313" key="7">
    <source>
        <dbReference type="EMBL" id="OHA70480.1"/>
    </source>
</evidence>
<dbReference type="Gene3D" id="3.30.750.44">
    <property type="match status" value="1"/>
</dbReference>
<dbReference type="InterPro" id="IPR029045">
    <property type="entry name" value="ClpP/crotonase-like_dom_sf"/>
</dbReference>
<dbReference type="GO" id="GO:0008236">
    <property type="term" value="F:serine-type peptidase activity"/>
    <property type="evidence" value="ECO:0007669"/>
    <property type="project" value="UniProtKB-KW"/>
</dbReference>
<dbReference type="Pfam" id="PF03572">
    <property type="entry name" value="Peptidase_S41"/>
    <property type="match status" value="1"/>
</dbReference>
<dbReference type="GO" id="GO:0030288">
    <property type="term" value="C:outer membrane-bounded periplasmic space"/>
    <property type="evidence" value="ECO:0007669"/>
    <property type="project" value="TreeGrafter"/>
</dbReference>
<dbReference type="NCBIfam" id="TIGR00225">
    <property type="entry name" value="prc"/>
    <property type="match status" value="1"/>
</dbReference>
<dbReference type="Pfam" id="PF22694">
    <property type="entry name" value="CtpB_N-like"/>
    <property type="match status" value="1"/>
</dbReference>
<dbReference type="GO" id="GO:0004175">
    <property type="term" value="F:endopeptidase activity"/>
    <property type="evidence" value="ECO:0007669"/>
    <property type="project" value="TreeGrafter"/>
</dbReference>
<dbReference type="FunFam" id="2.30.42.10:FF:000063">
    <property type="entry name" value="Peptidase, S41 family"/>
    <property type="match status" value="1"/>
</dbReference>
<keyword evidence="3 5" id="KW-0378">Hydrolase</keyword>
<comment type="similarity">
    <text evidence="1 5">Belongs to the peptidase S41A family.</text>
</comment>
<name>A0A1G2RCA4_9BACT</name>
<dbReference type="SMART" id="SM00228">
    <property type="entry name" value="PDZ"/>
    <property type="match status" value="1"/>
</dbReference>
<gene>
    <name evidence="7" type="ORF">A3F15_01065</name>
</gene>
<dbReference type="Gene3D" id="2.30.42.10">
    <property type="match status" value="1"/>
</dbReference>
<reference evidence="7 8" key="1">
    <citation type="journal article" date="2016" name="Nat. Commun.">
        <title>Thousands of microbial genomes shed light on interconnected biogeochemical processes in an aquifer system.</title>
        <authorList>
            <person name="Anantharaman K."/>
            <person name="Brown C.T."/>
            <person name="Hug L.A."/>
            <person name="Sharon I."/>
            <person name="Castelle C.J."/>
            <person name="Probst A.J."/>
            <person name="Thomas B.C."/>
            <person name="Singh A."/>
            <person name="Wilkins M.J."/>
            <person name="Karaoz U."/>
            <person name="Brodie E.L."/>
            <person name="Williams K.H."/>
            <person name="Hubbard S.S."/>
            <person name="Banfield J.F."/>
        </authorList>
    </citation>
    <scope>NUCLEOTIDE SEQUENCE [LARGE SCALE GENOMIC DNA]</scope>
</reference>
<dbReference type="Pfam" id="PF17820">
    <property type="entry name" value="PDZ_6"/>
    <property type="match status" value="1"/>
</dbReference>
<dbReference type="GO" id="GO:0006508">
    <property type="term" value="P:proteolysis"/>
    <property type="evidence" value="ECO:0007669"/>
    <property type="project" value="UniProtKB-KW"/>
</dbReference>
<dbReference type="GO" id="GO:0007165">
    <property type="term" value="P:signal transduction"/>
    <property type="evidence" value="ECO:0007669"/>
    <property type="project" value="TreeGrafter"/>
</dbReference>
<sequence>MKKLPLLLLLIIALGISFGAGLLTGKNQVVCRVCQPEQIDFSLFWEAYETLQSRFVDPEKIDTQKIIYGAIEGMVKSLEDPYTIFLSPEETKKFKEDISGRFEGIGIEIGKKDEQLQVIAPLEGTPAKTAGLKAGDKILQIDDTPTIDLSIDEAVNLIRGPKGTKVVLTIFREGLKAPKEVEITRDVIEIPSMSWELKDISENDKIAYIKIYQFSEKAGFDFAVAVREILNSPANKIVLDLRNNPGGYLEISQEIAGWFLEQGNTVVIEDFGGKQDQRVYQSQGNSRLLQYPMTIIINEGTASASEILAGALRDNRGIKIIGEKSYGKGSIQELEELKGGSVLKITVAKWLTPNGELITGKGLEPDIKIEVSPEDLNGESDPQLDKAIEILKEIR</sequence>
<accession>A0A1G2RCA4</accession>
<evidence type="ECO:0000256" key="4">
    <source>
        <dbReference type="ARBA" id="ARBA00022825"/>
    </source>
</evidence>
<dbReference type="STRING" id="1802457.A3F15_01065"/>
<keyword evidence="4 5" id="KW-0720">Serine protease</keyword>
<organism evidence="7 8">
    <name type="scientific">Candidatus Wildermuthbacteria bacterium RIFCSPHIGHO2_12_FULL_40_12</name>
    <dbReference type="NCBI Taxonomy" id="1802457"/>
    <lineage>
        <taxon>Bacteria</taxon>
        <taxon>Candidatus Wildermuthiibacteriota</taxon>
    </lineage>
</organism>
<dbReference type="SUPFAM" id="SSF50156">
    <property type="entry name" value="PDZ domain-like"/>
    <property type="match status" value="1"/>
</dbReference>
<feature type="domain" description="PDZ" evidence="6">
    <location>
        <begin position="91"/>
        <end position="159"/>
    </location>
</feature>
<dbReference type="CDD" id="cd07560">
    <property type="entry name" value="Peptidase_S41_CPP"/>
    <property type="match status" value="1"/>
</dbReference>
<dbReference type="InterPro" id="IPR004447">
    <property type="entry name" value="Peptidase_S41A"/>
</dbReference>
<protein>
    <recommendedName>
        <fullName evidence="6">PDZ domain-containing protein</fullName>
    </recommendedName>
</protein>
<dbReference type="AlphaFoldDB" id="A0A1G2RCA4"/>
<dbReference type="EMBL" id="MHUC01000028">
    <property type="protein sequence ID" value="OHA70480.1"/>
    <property type="molecule type" value="Genomic_DNA"/>
</dbReference>
<evidence type="ECO:0000256" key="5">
    <source>
        <dbReference type="RuleBase" id="RU004404"/>
    </source>
</evidence>
<dbReference type="CDD" id="cd06782">
    <property type="entry name" value="cpPDZ_CPP-like"/>
    <property type="match status" value="1"/>
</dbReference>
<keyword evidence="2 5" id="KW-0645">Protease</keyword>
<evidence type="ECO:0000313" key="8">
    <source>
        <dbReference type="Proteomes" id="UP000177078"/>
    </source>
</evidence>
<dbReference type="InterPro" id="IPR041489">
    <property type="entry name" value="PDZ_6"/>
</dbReference>
<evidence type="ECO:0000256" key="1">
    <source>
        <dbReference type="ARBA" id="ARBA00009179"/>
    </source>
</evidence>
<dbReference type="Gene3D" id="3.90.226.10">
    <property type="entry name" value="2-enoyl-CoA Hydratase, Chain A, domain 1"/>
    <property type="match status" value="1"/>
</dbReference>
<dbReference type="InterPro" id="IPR055210">
    <property type="entry name" value="CtpA/B_N"/>
</dbReference>
<dbReference type="PANTHER" id="PTHR32060:SF30">
    <property type="entry name" value="CARBOXY-TERMINAL PROCESSING PROTEASE CTPA"/>
    <property type="match status" value="1"/>
</dbReference>
<dbReference type="InterPro" id="IPR036034">
    <property type="entry name" value="PDZ_sf"/>
</dbReference>
<proteinExistence type="inferred from homology"/>
<dbReference type="InterPro" id="IPR005151">
    <property type="entry name" value="Tail-specific_protease"/>
</dbReference>
<evidence type="ECO:0000256" key="2">
    <source>
        <dbReference type="ARBA" id="ARBA00022670"/>
    </source>
</evidence>
<dbReference type="Proteomes" id="UP000177078">
    <property type="component" value="Unassembled WGS sequence"/>
</dbReference>